<sequence length="536" mass="58767">MGETTTTPPEPPSALRQDEPDAVQSARQRFEQQSTLQKVTSRLSLSKVKSKTSPLKRKTPHARWPTPLSQSSLPDSTPGIQTTDDIQALISSSSTSAQPMEAFGPSSSASRAPTRQNTIVMDDSGLHAPEDSNSEYVWAIVYENQRGITLFSTPYYSKSSLLPFDPEPFTSVPNPFSNNITASKGKLKAPSFASLHDYTLPSGSWSWVSKAWMIDMRSTSPSLAGRQANTVQYDGFEYNSVFRQKGWKAETGNLGAGGYVRRRRWVRLMVREARTVPVMDQTTDGVGTNAPSIITQPRATSSVFDDDTMAAMWDGTVGDFRRCARAMNMAGRDGTKIELWARWLQLEPRSTADQYKRKWTEDEAQRSGSLTPQSSSRIVPSPTHSSPSASAIMLAMNAPSREHLSSLLRNHGTDVLQLFIYPDSRAQFMDLLEDAGLSSSVDSATLAELQFWSYKRRLSAVSNLRLQAYEGSRSRTGSVASSSAPATPPSPSPAQSQSQGQQILALVKGGEASEEEDLDAKELAGAMVDILRTKDY</sequence>
<dbReference type="Proteomes" id="UP000305067">
    <property type="component" value="Unassembled WGS sequence"/>
</dbReference>
<dbReference type="Pfam" id="PF06398">
    <property type="entry name" value="Pex24p"/>
    <property type="match status" value="1"/>
</dbReference>
<feature type="compositionally biased region" description="Basic residues" evidence="1">
    <location>
        <begin position="48"/>
        <end position="61"/>
    </location>
</feature>
<feature type="compositionally biased region" description="Basic and acidic residues" evidence="1">
    <location>
        <begin position="354"/>
        <end position="365"/>
    </location>
</feature>
<name>A0A5C3QCE9_9AGAR</name>
<proteinExistence type="predicted"/>
<dbReference type="InterPro" id="IPR010482">
    <property type="entry name" value="TECPR1-like_DysF"/>
</dbReference>
<dbReference type="EMBL" id="ML178832">
    <property type="protein sequence ID" value="TFK99735.1"/>
    <property type="molecule type" value="Genomic_DNA"/>
</dbReference>
<feature type="compositionally biased region" description="Polar residues" evidence="1">
    <location>
        <begin position="366"/>
        <end position="378"/>
    </location>
</feature>
<gene>
    <name evidence="3" type="ORF">BDV98DRAFT_570766</name>
</gene>
<reference evidence="3 4" key="1">
    <citation type="journal article" date="2019" name="Nat. Ecol. Evol.">
        <title>Megaphylogeny resolves global patterns of mushroom evolution.</title>
        <authorList>
            <person name="Varga T."/>
            <person name="Krizsan K."/>
            <person name="Foldi C."/>
            <person name="Dima B."/>
            <person name="Sanchez-Garcia M."/>
            <person name="Sanchez-Ramirez S."/>
            <person name="Szollosi G.J."/>
            <person name="Szarkandi J.G."/>
            <person name="Papp V."/>
            <person name="Albert L."/>
            <person name="Andreopoulos W."/>
            <person name="Angelini C."/>
            <person name="Antonin V."/>
            <person name="Barry K.W."/>
            <person name="Bougher N.L."/>
            <person name="Buchanan P."/>
            <person name="Buyck B."/>
            <person name="Bense V."/>
            <person name="Catcheside P."/>
            <person name="Chovatia M."/>
            <person name="Cooper J."/>
            <person name="Damon W."/>
            <person name="Desjardin D."/>
            <person name="Finy P."/>
            <person name="Geml J."/>
            <person name="Haridas S."/>
            <person name="Hughes K."/>
            <person name="Justo A."/>
            <person name="Karasinski D."/>
            <person name="Kautmanova I."/>
            <person name="Kiss B."/>
            <person name="Kocsube S."/>
            <person name="Kotiranta H."/>
            <person name="LaButti K.M."/>
            <person name="Lechner B.E."/>
            <person name="Liimatainen K."/>
            <person name="Lipzen A."/>
            <person name="Lukacs Z."/>
            <person name="Mihaltcheva S."/>
            <person name="Morgado L.N."/>
            <person name="Niskanen T."/>
            <person name="Noordeloos M.E."/>
            <person name="Ohm R.A."/>
            <person name="Ortiz-Santana B."/>
            <person name="Ovrebo C."/>
            <person name="Racz N."/>
            <person name="Riley R."/>
            <person name="Savchenko A."/>
            <person name="Shiryaev A."/>
            <person name="Soop K."/>
            <person name="Spirin V."/>
            <person name="Szebenyi C."/>
            <person name="Tomsovsky M."/>
            <person name="Tulloss R.E."/>
            <person name="Uehling J."/>
            <person name="Grigoriev I.V."/>
            <person name="Vagvolgyi C."/>
            <person name="Papp T."/>
            <person name="Martin F.M."/>
            <person name="Miettinen O."/>
            <person name="Hibbett D.S."/>
            <person name="Nagy L.G."/>
        </authorList>
    </citation>
    <scope>NUCLEOTIDE SEQUENCE [LARGE SCALE GENOMIC DNA]</scope>
    <source>
        <strain evidence="3 4">CBS 309.79</strain>
    </source>
</reference>
<evidence type="ECO:0000313" key="3">
    <source>
        <dbReference type="EMBL" id="TFK99735.1"/>
    </source>
</evidence>
<evidence type="ECO:0000313" key="4">
    <source>
        <dbReference type="Proteomes" id="UP000305067"/>
    </source>
</evidence>
<feature type="compositionally biased region" description="Low complexity" evidence="1">
    <location>
        <begin position="474"/>
        <end position="485"/>
    </location>
</feature>
<evidence type="ECO:0000259" key="2">
    <source>
        <dbReference type="Pfam" id="PF06398"/>
    </source>
</evidence>
<keyword evidence="4" id="KW-1185">Reference proteome</keyword>
<feature type="compositionally biased region" description="Polar residues" evidence="1">
    <location>
        <begin position="67"/>
        <end position="81"/>
    </location>
</feature>
<dbReference type="GO" id="GO:0007031">
    <property type="term" value="P:peroxisome organization"/>
    <property type="evidence" value="ECO:0007669"/>
    <property type="project" value="UniProtKB-ARBA"/>
</dbReference>
<accession>A0A5C3QCE9</accession>
<organism evidence="3 4">
    <name type="scientific">Pterulicium gracile</name>
    <dbReference type="NCBI Taxonomy" id="1884261"/>
    <lineage>
        <taxon>Eukaryota</taxon>
        <taxon>Fungi</taxon>
        <taxon>Dikarya</taxon>
        <taxon>Basidiomycota</taxon>
        <taxon>Agaricomycotina</taxon>
        <taxon>Agaricomycetes</taxon>
        <taxon>Agaricomycetidae</taxon>
        <taxon>Agaricales</taxon>
        <taxon>Pleurotineae</taxon>
        <taxon>Pterulaceae</taxon>
        <taxon>Pterulicium</taxon>
    </lineage>
</organism>
<feature type="domain" description="TECPR1-like DysF" evidence="2">
    <location>
        <begin position="113"/>
        <end position="267"/>
    </location>
</feature>
<dbReference type="GO" id="GO:0005778">
    <property type="term" value="C:peroxisomal membrane"/>
    <property type="evidence" value="ECO:0007669"/>
    <property type="project" value="UniProtKB-ARBA"/>
</dbReference>
<feature type="region of interest" description="Disordered" evidence="1">
    <location>
        <begin position="354"/>
        <end position="388"/>
    </location>
</feature>
<feature type="region of interest" description="Disordered" evidence="1">
    <location>
        <begin position="1"/>
        <end position="81"/>
    </location>
</feature>
<evidence type="ECO:0000256" key="1">
    <source>
        <dbReference type="SAM" id="MobiDB-lite"/>
    </source>
</evidence>
<dbReference type="OrthoDB" id="72441at2759"/>
<protein>
    <recommendedName>
        <fullName evidence="2">TECPR1-like DysF domain-containing protein</fullName>
    </recommendedName>
</protein>
<dbReference type="AlphaFoldDB" id="A0A5C3QCE9"/>
<feature type="compositionally biased region" description="Polar residues" evidence="1">
    <location>
        <begin position="25"/>
        <end position="44"/>
    </location>
</feature>
<feature type="region of interest" description="Disordered" evidence="1">
    <location>
        <begin position="473"/>
        <end position="518"/>
    </location>
</feature>
<feature type="compositionally biased region" description="Low complexity" evidence="1">
    <location>
        <begin position="493"/>
        <end position="502"/>
    </location>
</feature>
<dbReference type="STRING" id="1884261.A0A5C3QCE9"/>